<proteinExistence type="predicted"/>
<accession>A0A2P2JD46</accession>
<dbReference type="AlphaFoldDB" id="A0A2P2JD46"/>
<protein>
    <submittedName>
        <fullName evidence="1">Uncharacterized protein MANES_03G168800</fullName>
    </submittedName>
</protein>
<sequence>MLVVLQGPQLKLWQQNLASKLGIPLSETAKYFVETRVLKLVFHPQVIESRGIK</sequence>
<reference evidence="1" key="1">
    <citation type="submission" date="2018-02" db="EMBL/GenBank/DDBJ databases">
        <title>Rhizophora mucronata_Transcriptome.</title>
        <authorList>
            <person name="Meera S.P."/>
            <person name="Sreeshan A."/>
            <person name="Augustine A."/>
        </authorList>
    </citation>
    <scope>NUCLEOTIDE SEQUENCE</scope>
    <source>
        <tissue evidence="1">Leaf</tissue>
    </source>
</reference>
<name>A0A2P2JD46_RHIMU</name>
<dbReference type="EMBL" id="GGEC01010906">
    <property type="protein sequence ID" value="MBW91389.1"/>
    <property type="molecule type" value="Transcribed_RNA"/>
</dbReference>
<organism evidence="1">
    <name type="scientific">Rhizophora mucronata</name>
    <name type="common">Asiatic mangrove</name>
    <dbReference type="NCBI Taxonomy" id="61149"/>
    <lineage>
        <taxon>Eukaryota</taxon>
        <taxon>Viridiplantae</taxon>
        <taxon>Streptophyta</taxon>
        <taxon>Embryophyta</taxon>
        <taxon>Tracheophyta</taxon>
        <taxon>Spermatophyta</taxon>
        <taxon>Magnoliopsida</taxon>
        <taxon>eudicotyledons</taxon>
        <taxon>Gunneridae</taxon>
        <taxon>Pentapetalae</taxon>
        <taxon>rosids</taxon>
        <taxon>fabids</taxon>
        <taxon>Malpighiales</taxon>
        <taxon>Rhizophoraceae</taxon>
        <taxon>Rhizophora</taxon>
    </lineage>
</organism>
<evidence type="ECO:0000313" key="1">
    <source>
        <dbReference type="EMBL" id="MBW91389.1"/>
    </source>
</evidence>